<feature type="chain" id="PRO_5032670515" description="Curli production assembly/transport component CsgE" evidence="4">
    <location>
        <begin position="24"/>
        <end position="136"/>
    </location>
</feature>
<evidence type="ECO:0000256" key="3">
    <source>
        <dbReference type="ARBA" id="ARBA00022729"/>
    </source>
</evidence>
<gene>
    <name evidence="5" type="ORF">FHS30_003280</name>
</gene>
<dbReference type="Pfam" id="PF10627">
    <property type="entry name" value="CsgE"/>
    <property type="match status" value="1"/>
</dbReference>
<organism evidence="5 6">
    <name type="scientific">Simiduia aestuariiviva</name>
    <dbReference type="NCBI Taxonomy" id="1510459"/>
    <lineage>
        <taxon>Bacteria</taxon>
        <taxon>Pseudomonadati</taxon>
        <taxon>Pseudomonadota</taxon>
        <taxon>Gammaproteobacteria</taxon>
        <taxon>Cellvibrionales</taxon>
        <taxon>Cellvibrionaceae</taxon>
        <taxon>Simiduia</taxon>
    </lineage>
</organism>
<accession>A0A839UQK6</accession>
<dbReference type="RefSeq" id="WP_183911560.1">
    <property type="nucleotide sequence ID" value="NZ_JACHXZ010000005.1"/>
</dbReference>
<evidence type="ECO:0000313" key="5">
    <source>
        <dbReference type="EMBL" id="MBB3170063.1"/>
    </source>
</evidence>
<dbReference type="AlphaFoldDB" id="A0A839UQK6"/>
<feature type="signal peptide" evidence="4">
    <location>
        <begin position="1"/>
        <end position="23"/>
    </location>
</feature>
<protein>
    <recommendedName>
        <fullName evidence="2">Curli production assembly/transport component CsgE</fullName>
    </recommendedName>
</protein>
<reference evidence="5 6" key="1">
    <citation type="submission" date="2020-08" db="EMBL/GenBank/DDBJ databases">
        <title>Genomic Encyclopedia of Type Strains, Phase III (KMG-III): the genomes of soil and plant-associated and newly described type strains.</title>
        <authorList>
            <person name="Whitman W."/>
        </authorList>
    </citation>
    <scope>NUCLEOTIDE SEQUENCE [LARGE SCALE GENOMIC DNA]</scope>
    <source>
        <strain evidence="5 6">CECT 8571</strain>
    </source>
</reference>
<dbReference type="EMBL" id="JACHXZ010000005">
    <property type="protein sequence ID" value="MBB3170063.1"/>
    <property type="molecule type" value="Genomic_DNA"/>
</dbReference>
<dbReference type="Proteomes" id="UP000559987">
    <property type="component" value="Unassembled WGS sequence"/>
</dbReference>
<dbReference type="InterPro" id="IPR018900">
    <property type="entry name" value="Curli_CsgE"/>
</dbReference>
<proteinExistence type="predicted"/>
<comment type="function">
    <text evidence="1">May be involved in the biogenesis of curli organelles.</text>
</comment>
<sequence length="136" mass="15808">MHHISWLLVATGLLLLPIQFSCADDIDDEISGFTHDSTITRVGHEFARYLGDYRNTNFSQNNDYNLTVYERPSARWGSLIWVTLDNREVYRRFLPPGKVDLSNEATSAAQYIHNQAQQQQLQMLFMDTFDLAQDEY</sequence>
<evidence type="ECO:0000256" key="4">
    <source>
        <dbReference type="SAM" id="SignalP"/>
    </source>
</evidence>
<evidence type="ECO:0000256" key="1">
    <source>
        <dbReference type="ARBA" id="ARBA00003989"/>
    </source>
</evidence>
<keyword evidence="6" id="KW-1185">Reference proteome</keyword>
<evidence type="ECO:0000256" key="2">
    <source>
        <dbReference type="ARBA" id="ARBA00014024"/>
    </source>
</evidence>
<keyword evidence="3 4" id="KW-0732">Signal</keyword>
<comment type="caution">
    <text evidence="5">The sequence shown here is derived from an EMBL/GenBank/DDBJ whole genome shotgun (WGS) entry which is preliminary data.</text>
</comment>
<evidence type="ECO:0000313" key="6">
    <source>
        <dbReference type="Proteomes" id="UP000559987"/>
    </source>
</evidence>
<name>A0A839UQK6_9GAMM</name>